<protein>
    <submittedName>
        <fullName evidence="6">DNA-binding transcriptional LysR family regulator</fullName>
    </submittedName>
    <submittedName>
        <fullName evidence="7">LysR family transcriptional regulator</fullName>
    </submittedName>
</protein>
<dbReference type="SUPFAM" id="SSF53850">
    <property type="entry name" value="Periplasmic binding protein-like II"/>
    <property type="match status" value="1"/>
</dbReference>
<dbReference type="Proteomes" id="UP000216411">
    <property type="component" value="Unassembled WGS sequence"/>
</dbReference>
<dbReference type="FunFam" id="1.10.10.10:FF:000001">
    <property type="entry name" value="LysR family transcriptional regulator"/>
    <property type="match status" value="1"/>
</dbReference>
<keyword evidence="4" id="KW-0804">Transcription</keyword>
<evidence type="ECO:0000256" key="2">
    <source>
        <dbReference type="ARBA" id="ARBA00023015"/>
    </source>
</evidence>
<dbReference type="SUPFAM" id="SSF46785">
    <property type="entry name" value="Winged helix' DNA-binding domain"/>
    <property type="match status" value="1"/>
</dbReference>
<evidence type="ECO:0000259" key="5">
    <source>
        <dbReference type="PROSITE" id="PS50931"/>
    </source>
</evidence>
<comment type="caution">
    <text evidence="7">The sequence shown here is derived from an EMBL/GenBank/DDBJ whole genome shotgun (WGS) entry which is preliminary data.</text>
</comment>
<sequence length="296" mass="33741">MNLNHLYYFVTLAHMEHYTNAANELSITQPSLSHAITSLEQELGTYLFEKQGRNVVLTKYGREFLKYVEESLGTLESGIKKTKMLTSETSGYIDLAFIYTLGTRYVPQIVSQFLKENEEKNIKFSFHSAATTDILRGLKEEKYDIAFCSKIENEKEIEFNPIGKQELVVIVPLSHPLAEKTSIDLKETIDYPQIFFSKSSGLRPVIDNLFRQIGLSPTILYEVEEDGALAGLVAENFGIAVLPNILILQTLNVKILNINNPLYTRKIYMARVKNKYLAPVIQQFAKFVQDQNEINI</sequence>
<dbReference type="PANTHER" id="PTHR30126:SF39">
    <property type="entry name" value="HTH-TYPE TRANSCRIPTIONAL REGULATOR CYSL"/>
    <property type="match status" value="1"/>
</dbReference>
<reference evidence="6 9" key="2">
    <citation type="submission" date="2018-05" db="EMBL/GenBank/DDBJ databases">
        <title>Genomic Encyclopedia of Type Strains, Phase IV (KMG-IV): sequencing the most valuable type-strain genomes for metagenomic binning, comparative biology and taxonomic classification.</title>
        <authorList>
            <person name="Goeker M."/>
        </authorList>
    </citation>
    <scope>NUCLEOTIDE SEQUENCE [LARGE SCALE GENOMIC DNA]</scope>
    <source>
        <strain evidence="6 9">DSM 28816</strain>
    </source>
</reference>
<evidence type="ECO:0000313" key="8">
    <source>
        <dbReference type="Proteomes" id="UP000216411"/>
    </source>
</evidence>
<feature type="domain" description="HTH lysR-type" evidence="5">
    <location>
        <begin position="1"/>
        <end position="58"/>
    </location>
</feature>
<dbReference type="PROSITE" id="PS50931">
    <property type="entry name" value="HTH_LYSR"/>
    <property type="match status" value="1"/>
</dbReference>
<dbReference type="GO" id="GO:0003700">
    <property type="term" value="F:DNA-binding transcription factor activity"/>
    <property type="evidence" value="ECO:0007669"/>
    <property type="project" value="InterPro"/>
</dbReference>
<dbReference type="Proteomes" id="UP000247523">
    <property type="component" value="Unassembled WGS sequence"/>
</dbReference>
<dbReference type="AlphaFoldDB" id="A0A255IJU7"/>
<dbReference type="InterPro" id="IPR005119">
    <property type="entry name" value="LysR_subst-bd"/>
</dbReference>
<dbReference type="Gene3D" id="3.40.190.290">
    <property type="match status" value="1"/>
</dbReference>
<dbReference type="PRINTS" id="PR00039">
    <property type="entry name" value="HTHLYSR"/>
</dbReference>
<dbReference type="GO" id="GO:0000976">
    <property type="term" value="F:transcription cis-regulatory region binding"/>
    <property type="evidence" value="ECO:0007669"/>
    <property type="project" value="TreeGrafter"/>
</dbReference>
<dbReference type="Pfam" id="PF00126">
    <property type="entry name" value="HTH_1"/>
    <property type="match status" value="1"/>
</dbReference>
<proteinExistence type="inferred from homology"/>
<evidence type="ECO:0000256" key="4">
    <source>
        <dbReference type="ARBA" id="ARBA00023163"/>
    </source>
</evidence>
<dbReference type="InterPro" id="IPR000847">
    <property type="entry name" value="LysR_HTH_N"/>
</dbReference>
<dbReference type="CDD" id="cd08434">
    <property type="entry name" value="PBP2_GltC_like"/>
    <property type="match status" value="1"/>
</dbReference>
<dbReference type="EMBL" id="NOKA02000004">
    <property type="protein sequence ID" value="RDY32379.1"/>
    <property type="molecule type" value="Genomic_DNA"/>
</dbReference>
<dbReference type="EMBL" id="QICS01000006">
    <property type="protein sequence ID" value="PXV89432.1"/>
    <property type="molecule type" value="Genomic_DNA"/>
</dbReference>
<keyword evidence="2" id="KW-0805">Transcription regulation</keyword>
<name>A0A255IJU7_9FIRM</name>
<keyword evidence="8" id="KW-1185">Reference proteome</keyword>
<evidence type="ECO:0000313" key="6">
    <source>
        <dbReference type="EMBL" id="PXV89432.1"/>
    </source>
</evidence>
<dbReference type="PANTHER" id="PTHR30126">
    <property type="entry name" value="HTH-TYPE TRANSCRIPTIONAL REGULATOR"/>
    <property type="match status" value="1"/>
</dbReference>
<dbReference type="OrthoDB" id="1652954at2"/>
<gene>
    <name evidence="6" type="ORF">C8E03_10683</name>
    <name evidence="7" type="ORF">CG710_005210</name>
</gene>
<dbReference type="RefSeq" id="WP_094376597.1">
    <property type="nucleotide sequence ID" value="NZ_NOKA02000004.1"/>
</dbReference>
<dbReference type="Gene3D" id="1.10.10.10">
    <property type="entry name" value="Winged helix-like DNA-binding domain superfamily/Winged helix DNA-binding domain"/>
    <property type="match status" value="1"/>
</dbReference>
<evidence type="ECO:0000313" key="9">
    <source>
        <dbReference type="Proteomes" id="UP000247523"/>
    </source>
</evidence>
<organism evidence="7 8">
    <name type="scientific">Lachnotalea glycerini</name>
    <dbReference type="NCBI Taxonomy" id="1763509"/>
    <lineage>
        <taxon>Bacteria</taxon>
        <taxon>Bacillati</taxon>
        <taxon>Bacillota</taxon>
        <taxon>Clostridia</taxon>
        <taxon>Lachnospirales</taxon>
        <taxon>Lachnospiraceae</taxon>
        <taxon>Lachnotalea</taxon>
    </lineage>
</organism>
<evidence type="ECO:0000256" key="1">
    <source>
        <dbReference type="ARBA" id="ARBA00009437"/>
    </source>
</evidence>
<reference evidence="7" key="3">
    <citation type="submission" date="2018-07" db="EMBL/GenBank/DDBJ databases">
        <authorList>
            <person name="Quirk P.G."/>
            <person name="Krulwich T.A."/>
        </authorList>
    </citation>
    <scope>NUCLEOTIDE SEQUENCE</scope>
    <source>
        <strain evidence="7">CCRI-19302</strain>
    </source>
</reference>
<dbReference type="Pfam" id="PF03466">
    <property type="entry name" value="LysR_substrate"/>
    <property type="match status" value="1"/>
</dbReference>
<reference evidence="7 8" key="1">
    <citation type="journal article" date="2017" name="Genome Announc.">
        <title>Draft Genome Sequence of a Sporulating and Motile Strain of Lachnotalea glycerini Isolated from Water in Quebec City, Canada.</title>
        <authorList>
            <person name="Maheux A.F."/>
            <person name="Boudreau D.K."/>
            <person name="Berube E."/>
            <person name="Boissinot M."/>
            <person name="Raymond F."/>
            <person name="Brodeur S."/>
            <person name="Corbeil J."/>
            <person name="Isabel S."/>
            <person name="Omar R.F."/>
            <person name="Bergeron M.G."/>
        </authorList>
    </citation>
    <scope>NUCLEOTIDE SEQUENCE [LARGE SCALE GENOMIC DNA]</scope>
    <source>
        <strain evidence="7 8">CCRI-19302</strain>
    </source>
</reference>
<evidence type="ECO:0000256" key="3">
    <source>
        <dbReference type="ARBA" id="ARBA00023125"/>
    </source>
</evidence>
<accession>A0A255IJU7</accession>
<evidence type="ECO:0000313" key="7">
    <source>
        <dbReference type="EMBL" id="RDY32379.1"/>
    </source>
</evidence>
<dbReference type="InterPro" id="IPR036388">
    <property type="entry name" value="WH-like_DNA-bd_sf"/>
</dbReference>
<comment type="similarity">
    <text evidence="1">Belongs to the LysR transcriptional regulatory family.</text>
</comment>
<dbReference type="InterPro" id="IPR036390">
    <property type="entry name" value="WH_DNA-bd_sf"/>
</dbReference>
<keyword evidence="3 6" id="KW-0238">DNA-binding</keyword>